<dbReference type="PANTHER" id="PTHR46599">
    <property type="entry name" value="PIGGYBAC TRANSPOSABLE ELEMENT-DERIVED PROTEIN 4"/>
    <property type="match status" value="1"/>
</dbReference>
<dbReference type="InterPro" id="IPR029526">
    <property type="entry name" value="PGBD"/>
</dbReference>
<comment type="caution">
    <text evidence="2">The sequence shown here is derived from an EMBL/GenBank/DDBJ whole genome shotgun (WGS) entry which is preliminary data.</text>
</comment>
<dbReference type="PANTHER" id="PTHR46599:SF3">
    <property type="entry name" value="PIGGYBAC TRANSPOSABLE ELEMENT-DERIVED PROTEIN 4"/>
    <property type="match status" value="1"/>
</dbReference>
<dbReference type="AlphaFoldDB" id="A0AAV1MCJ3"/>
<organism evidence="2 3">
    <name type="scientific">Parnassius mnemosyne</name>
    <name type="common">clouded apollo</name>
    <dbReference type="NCBI Taxonomy" id="213953"/>
    <lineage>
        <taxon>Eukaryota</taxon>
        <taxon>Metazoa</taxon>
        <taxon>Ecdysozoa</taxon>
        <taxon>Arthropoda</taxon>
        <taxon>Hexapoda</taxon>
        <taxon>Insecta</taxon>
        <taxon>Pterygota</taxon>
        <taxon>Neoptera</taxon>
        <taxon>Endopterygota</taxon>
        <taxon>Lepidoptera</taxon>
        <taxon>Glossata</taxon>
        <taxon>Ditrysia</taxon>
        <taxon>Papilionoidea</taxon>
        <taxon>Papilionidae</taxon>
        <taxon>Parnassiinae</taxon>
        <taxon>Parnassini</taxon>
        <taxon>Parnassius</taxon>
        <taxon>Driopa</taxon>
    </lineage>
</organism>
<evidence type="ECO:0000313" key="2">
    <source>
        <dbReference type="EMBL" id="CAK1604344.1"/>
    </source>
</evidence>
<sequence>MSRSKCLSEEDMLRILENSDEEENFMQGIEPAVEDADEDDLLDTPLLPFEENVFTIRQFIENTYPGNISIENSTDFSEINSYSIQPPEMSVQRSVSPTPAQILPTTWQNNIRHLPREEFTGYANGKRHVRLFSENTDLWTIFSHIYNEDVNQLMVEETNRYGSQMRMNRNNKPSSRINRWKPVTSEEIRKFVGIYLLTGLLNFPSIESYWKNDPLYYHPLLHDMKMSYNRFTLILRCWHFSNNEDHNLDDRLYKIQPLINKLINNSRSIYTPGETIAVDESMVGFRGRLSFRTYNPQKAHKYGIKIYKLCCSNGFTWSYSIYDGRSHQMPGLDKPGTVVVSLAELLLDEGRILIADNYYTSIPLARYLKERKTDFCGTVRKARRELPPQVIQQKLQKGQIAAQQNECVIVLKWHDKRDVLTLSTCHTHEMQMSQGFRPVLKPKMVLTYNEGKKGIDIADQLASYNSPVRKSCIWYKKIAADLLATCVVNAIVIYNQLHLSNEKITLLQGNECMIKKLTIIENVRPNASSLIVTTRHNITRIPNNSRGKPHQKRCAGCYQKLKESGNTVNEARRKTPKVVTECIACKRGLCLPCFNECH</sequence>
<evidence type="ECO:0000313" key="3">
    <source>
        <dbReference type="Proteomes" id="UP001314205"/>
    </source>
</evidence>
<accession>A0AAV1MCJ3</accession>
<protein>
    <recommendedName>
        <fullName evidence="1">PiggyBac transposable element-derived protein domain-containing protein</fullName>
    </recommendedName>
</protein>
<proteinExistence type="predicted"/>
<evidence type="ECO:0000259" key="1">
    <source>
        <dbReference type="Pfam" id="PF13843"/>
    </source>
</evidence>
<dbReference type="Pfam" id="PF13843">
    <property type="entry name" value="DDE_Tnp_1_7"/>
    <property type="match status" value="1"/>
</dbReference>
<gene>
    <name evidence="2" type="ORF">PARMNEM_LOCUS22575</name>
</gene>
<reference evidence="2 3" key="1">
    <citation type="submission" date="2023-11" db="EMBL/GenBank/DDBJ databases">
        <authorList>
            <person name="Hedman E."/>
            <person name="Englund M."/>
            <person name="Stromberg M."/>
            <person name="Nyberg Akerstrom W."/>
            <person name="Nylinder S."/>
            <person name="Jareborg N."/>
            <person name="Kallberg Y."/>
            <person name="Kronander E."/>
        </authorList>
    </citation>
    <scope>NUCLEOTIDE SEQUENCE [LARGE SCALE GENOMIC DNA]</scope>
</reference>
<keyword evidence="3" id="KW-1185">Reference proteome</keyword>
<feature type="domain" description="PiggyBac transposable element-derived protein" evidence="1">
    <location>
        <begin position="140"/>
        <end position="490"/>
    </location>
</feature>
<name>A0AAV1MCJ3_9NEOP</name>
<dbReference type="EMBL" id="CAVLGL010000159">
    <property type="protein sequence ID" value="CAK1604344.1"/>
    <property type="molecule type" value="Genomic_DNA"/>
</dbReference>
<dbReference type="Proteomes" id="UP001314205">
    <property type="component" value="Unassembled WGS sequence"/>
</dbReference>